<sequence length="226" mass="25486">MARRPKQKNMTLITDARTKQVAFSKRRHSIFKKALDLCTLCAVEMAIIVFSPGGKAYSFGNPSTEAVLNRFIAAGFSANLMMIRRRNSSSDEEERARQEATMAELNRQYSDLSAQLKEEKKREKELKKKMKNLPDIEKMNRDELMKMKESLEDLRVKVQNREDEMLAAQTTMDDDLRLTLGGVYSAGDQACSSSVKTHRGEAGDEDFSANMDDGDLSLSLSAFVPK</sequence>
<dbReference type="GO" id="GO:0000981">
    <property type="term" value="F:DNA-binding transcription factor activity, RNA polymerase II-specific"/>
    <property type="evidence" value="ECO:0007669"/>
    <property type="project" value="TreeGrafter"/>
</dbReference>
<gene>
    <name evidence="9" type="ORF">QN277_016698</name>
</gene>
<keyword evidence="2" id="KW-0805">Transcription regulation</keyword>
<feature type="compositionally biased region" description="Acidic residues" evidence="7">
    <location>
        <begin position="203"/>
        <end position="214"/>
    </location>
</feature>
<keyword evidence="3" id="KW-0238">DNA-binding</keyword>
<evidence type="ECO:0000256" key="5">
    <source>
        <dbReference type="ARBA" id="ARBA00023242"/>
    </source>
</evidence>
<dbReference type="PANTHER" id="PTHR11945">
    <property type="entry name" value="MADS BOX PROTEIN"/>
    <property type="match status" value="1"/>
</dbReference>
<evidence type="ECO:0000256" key="4">
    <source>
        <dbReference type="ARBA" id="ARBA00023163"/>
    </source>
</evidence>
<evidence type="ECO:0000313" key="10">
    <source>
        <dbReference type="Proteomes" id="UP001293593"/>
    </source>
</evidence>
<dbReference type="Proteomes" id="UP001293593">
    <property type="component" value="Unassembled WGS sequence"/>
</dbReference>
<dbReference type="GO" id="GO:0000978">
    <property type="term" value="F:RNA polymerase II cis-regulatory region sequence-specific DNA binding"/>
    <property type="evidence" value="ECO:0007669"/>
    <property type="project" value="TreeGrafter"/>
</dbReference>
<evidence type="ECO:0000313" key="9">
    <source>
        <dbReference type="EMBL" id="KAK4278925.1"/>
    </source>
</evidence>
<feature type="region of interest" description="Disordered" evidence="7">
    <location>
        <begin position="193"/>
        <end position="214"/>
    </location>
</feature>
<evidence type="ECO:0000256" key="6">
    <source>
        <dbReference type="SAM" id="Coils"/>
    </source>
</evidence>
<reference evidence="9" key="1">
    <citation type="submission" date="2023-10" db="EMBL/GenBank/DDBJ databases">
        <title>Chromosome-level genome of the transformable northern wattle, Acacia crassicarpa.</title>
        <authorList>
            <person name="Massaro I."/>
            <person name="Sinha N.R."/>
            <person name="Poethig S."/>
            <person name="Leichty A.R."/>
        </authorList>
    </citation>
    <scope>NUCLEOTIDE SEQUENCE</scope>
    <source>
        <strain evidence="9">Acra3RX</strain>
        <tissue evidence="9">Leaf</tissue>
    </source>
</reference>
<dbReference type="AlphaFoldDB" id="A0AAE1MX51"/>
<dbReference type="FunFam" id="3.40.1810.10:FF:000006">
    <property type="entry name" value="Agamous-like MADS-box protein AGL62"/>
    <property type="match status" value="1"/>
</dbReference>
<protein>
    <recommendedName>
        <fullName evidence="8">MADS-box domain-containing protein</fullName>
    </recommendedName>
</protein>
<evidence type="ECO:0000256" key="2">
    <source>
        <dbReference type="ARBA" id="ARBA00023015"/>
    </source>
</evidence>
<evidence type="ECO:0000256" key="7">
    <source>
        <dbReference type="SAM" id="MobiDB-lite"/>
    </source>
</evidence>
<evidence type="ECO:0000259" key="8">
    <source>
        <dbReference type="PROSITE" id="PS50066"/>
    </source>
</evidence>
<proteinExistence type="predicted"/>
<dbReference type="Pfam" id="PF00319">
    <property type="entry name" value="SRF-TF"/>
    <property type="match status" value="1"/>
</dbReference>
<dbReference type="EMBL" id="JAWXYG010000003">
    <property type="protein sequence ID" value="KAK4278925.1"/>
    <property type="molecule type" value="Genomic_DNA"/>
</dbReference>
<keyword evidence="5" id="KW-0539">Nucleus</keyword>
<evidence type="ECO:0000256" key="3">
    <source>
        <dbReference type="ARBA" id="ARBA00023125"/>
    </source>
</evidence>
<dbReference type="SUPFAM" id="SSF55455">
    <property type="entry name" value="SRF-like"/>
    <property type="match status" value="1"/>
</dbReference>
<dbReference type="GO" id="GO:0005634">
    <property type="term" value="C:nucleus"/>
    <property type="evidence" value="ECO:0007669"/>
    <property type="project" value="UniProtKB-SubCell"/>
</dbReference>
<dbReference type="GO" id="GO:0046983">
    <property type="term" value="F:protein dimerization activity"/>
    <property type="evidence" value="ECO:0007669"/>
    <property type="project" value="InterPro"/>
</dbReference>
<keyword evidence="6" id="KW-0175">Coiled coil</keyword>
<dbReference type="PANTHER" id="PTHR11945:SF696">
    <property type="entry name" value="BOX PROTEIN, PUTATIVE-RELATED"/>
    <property type="match status" value="1"/>
</dbReference>
<organism evidence="9 10">
    <name type="scientific">Acacia crassicarpa</name>
    <name type="common">northern wattle</name>
    <dbReference type="NCBI Taxonomy" id="499986"/>
    <lineage>
        <taxon>Eukaryota</taxon>
        <taxon>Viridiplantae</taxon>
        <taxon>Streptophyta</taxon>
        <taxon>Embryophyta</taxon>
        <taxon>Tracheophyta</taxon>
        <taxon>Spermatophyta</taxon>
        <taxon>Magnoliopsida</taxon>
        <taxon>eudicotyledons</taxon>
        <taxon>Gunneridae</taxon>
        <taxon>Pentapetalae</taxon>
        <taxon>rosids</taxon>
        <taxon>fabids</taxon>
        <taxon>Fabales</taxon>
        <taxon>Fabaceae</taxon>
        <taxon>Caesalpinioideae</taxon>
        <taxon>mimosoid clade</taxon>
        <taxon>Acacieae</taxon>
        <taxon>Acacia</taxon>
    </lineage>
</organism>
<dbReference type="Gene3D" id="3.40.1810.10">
    <property type="entry name" value="Transcription factor, MADS-box"/>
    <property type="match status" value="1"/>
</dbReference>
<dbReference type="PRINTS" id="PR00404">
    <property type="entry name" value="MADSDOMAIN"/>
</dbReference>
<comment type="subcellular location">
    <subcellularLocation>
        <location evidence="1">Nucleus</location>
    </subcellularLocation>
</comment>
<feature type="domain" description="MADS-box" evidence="8">
    <location>
        <begin position="13"/>
        <end position="63"/>
    </location>
</feature>
<dbReference type="InterPro" id="IPR036879">
    <property type="entry name" value="TF_MADSbox_sf"/>
</dbReference>
<accession>A0AAE1MX51</accession>
<comment type="caution">
    <text evidence="9">The sequence shown here is derived from an EMBL/GenBank/DDBJ whole genome shotgun (WGS) entry which is preliminary data.</text>
</comment>
<feature type="coiled-coil region" evidence="6">
    <location>
        <begin position="88"/>
        <end position="171"/>
    </location>
</feature>
<keyword evidence="4" id="KW-0804">Transcription</keyword>
<name>A0AAE1MX51_9FABA</name>
<dbReference type="PROSITE" id="PS50066">
    <property type="entry name" value="MADS_BOX_2"/>
    <property type="match status" value="1"/>
</dbReference>
<dbReference type="InterPro" id="IPR002100">
    <property type="entry name" value="TF_MADSbox"/>
</dbReference>
<dbReference type="SMART" id="SM00432">
    <property type="entry name" value="MADS"/>
    <property type="match status" value="1"/>
</dbReference>
<evidence type="ECO:0000256" key="1">
    <source>
        <dbReference type="ARBA" id="ARBA00004123"/>
    </source>
</evidence>
<keyword evidence="10" id="KW-1185">Reference proteome</keyword>